<dbReference type="GO" id="GO:0016209">
    <property type="term" value="F:antioxidant activity"/>
    <property type="evidence" value="ECO:0007669"/>
    <property type="project" value="InterPro"/>
</dbReference>
<dbReference type="GO" id="GO:0030313">
    <property type="term" value="C:cell envelope"/>
    <property type="evidence" value="ECO:0007669"/>
    <property type="project" value="UniProtKB-SubCell"/>
</dbReference>
<evidence type="ECO:0000256" key="1">
    <source>
        <dbReference type="ARBA" id="ARBA00004196"/>
    </source>
</evidence>
<dbReference type="PROSITE" id="PS51352">
    <property type="entry name" value="THIOREDOXIN_2"/>
    <property type="match status" value="1"/>
</dbReference>
<dbReference type="InterPro" id="IPR013766">
    <property type="entry name" value="Thioredoxin_domain"/>
</dbReference>
<evidence type="ECO:0000256" key="3">
    <source>
        <dbReference type="ARBA" id="ARBA00023157"/>
    </source>
</evidence>
<evidence type="ECO:0000259" key="5">
    <source>
        <dbReference type="PROSITE" id="PS51352"/>
    </source>
</evidence>
<evidence type="ECO:0000256" key="4">
    <source>
        <dbReference type="ARBA" id="ARBA00023284"/>
    </source>
</evidence>
<dbReference type="Pfam" id="PF00578">
    <property type="entry name" value="AhpC-TSA"/>
    <property type="match status" value="1"/>
</dbReference>
<dbReference type="Gene3D" id="3.40.30.10">
    <property type="entry name" value="Glutaredoxin"/>
    <property type="match status" value="1"/>
</dbReference>
<dbReference type="EMBL" id="JADIMR010000009">
    <property type="protein sequence ID" value="MBO8446248.1"/>
    <property type="molecule type" value="Genomic_DNA"/>
</dbReference>
<keyword evidence="3" id="KW-1015">Disulfide bond</keyword>
<feature type="domain" description="Thioredoxin" evidence="5">
    <location>
        <begin position="64"/>
        <end position="204"/>
    </location>
</feature>
<dbReference type="CDD" id="cd02966">
    <property type="entry name" value="TlpA_like_family"/>
    <property type="match status" value="1"/>
</dbReference>
<accession>A0A9D9EEY7</accession>
<dbReference type="GO" id="GO:0016491">
    <property type="term" value="F:oxidoreductase activity"/>
    <property type="evidence" value="ECO:0007669"/>
    <property type="project" value="InterPro"/>
</dbReference>
<dbReference type="InterPro" id="IPR036249">
    <property type="entry name" value="Thioredoxin-like_sf"/>
</dbReference>
<evidence type="ECO:0000256" key="2">
    <source>
        <dbReference type="ARBA" id="ARBA00022748"/>
    </source>
</evidence>
<evidence type="ECO:0000313" key="7">
    <source>
        <dbReference type="Proteomes" id="UP000823637"/>
    </source>
</evidence>
<dbReference type="PANTHER" id="PTHR42852">
    <property type="entry name" value="THIOL:DISULFIDE INTERCHANGE PROTEIN DSBE"/>
    <property type="match status" value="1"/>
</dbReference>
<organism evidence="6 7">
    <name type="scientific">Candidatus Enterocola intestinipullorum</name>
    <dbReference type="NCBI Taxonomy" id="2840783"/>
    <lineage>
        <taxon>Bacteria</taxon>
        <taxon>Pseudomonadati</taxon>
        <taxon>Bacteroidota</taxon>
        <taxon>Bacteroidia</taxon>
        <taxon>Bacteroidales</taxon>
        <taxon>Candidatus Enterocola</taxon>
    </lineage>
</organism>
<sequence>MRNLDKLLSDNHQVYTAALLAYSDFVNDFYNHAALFTAIDKAQYETNSSQFIFSDIHRRLANPIAPGKNAPDLAASDPQGNPRKLSDLRGKVVLLDFWASWCRPCRMENPNVVAAYEKFKDKGFEVFSVSLDKDAEAWKNAIKADSLVWDNHVSTLEFWSCPLAKKYGVGAIPFSVLIDKDGTIKAVGLRGQQLQRELAELLGE</sequence>
<dbReference type="InterPro" id="IPR050553">
    <property type="entry name" value="Thioredoxin_ResA/DsbE_sf"/>
</dbReference>
<name>A0A9D9EEY7_9BACT</name>
<protein>
    <submittedName>
        <fullName evidence="6">TlpA family protein disulfide reductase</fullName>
    </submittedName>
</protein>
<reference evidence="6" key="2">
    <citation type="journal article" date="2021" name="PeerJ">
        <title>Extensive microbial diversity within the chicken gut microbiome revealed by metagenomics and culture.</title>
        <authorList>
            <person name="Gilroy R."/>
            <person name="Ravi A."/>
            <person name="Getino M."/>
            <person name="Pursley I."/>
            <person name="Horton D.L."/>
            <person name="Alikhan N.F."/>
            <person name="Baker D."/>
            <person name="Gharbi K."/>
            <person name="Hall N."/>
            <person name="Watson M."/>
            <person name="Adriaenssens E.M."/>
            <person name="Foster-Nyarko E."/>
            <person name="Jarju S."/>
            <person name="Secka A."/>
            <person name="Antonio M."/>
            <person name="Oren A."/>
            <person name="Chaudhuri R.R."/>
            <person name="La Ragione R."/>
            <person name="Hildebrand F."/>
            <person name="Pallen M.J."/>
        </authorList>
    </citation>
    <scope>NUCLEOTIDE SEQUENCE</scope>
    <source>
        <strain evidence="6">D3-1215</strain>
    </source>
</reference>
<comment type="caution">
    <text evidence="6">The sequence shown here is derived from an EMBL/GenBank/DDBJ whole genome shotgun (WGS) entry which is preliminary data.</text>
</comment>
<dbReference type="AlphaFoldDB" id="A0A9D9EEY7"/>
<dbReference type="PANTHER" id="PTHR42852:SF6">
    <property type="entry name" value="THIOL:DISULFIDE INTERCHANGE PROTEIN DSBE"/>
    <property type="match status" value="1"/>
</dbReference>
<dbReference type="SUPFAM" id="SSF52833">
    <property type="entry name" value="Thioredoxin-like"/>
    <property type="match status" value="1"/>
</dbReference>
<dbReference type="Proteomes" id="UP000823637">
    <property type="component" value="Unassembled WGS sequence"/>
</dbReference>
<comment type="subcellular location">
    <subcellularLocation>
        <location evidence="1">Cell envelope</location>
    </subcellularLocation>
</comment>
<proteinExistence type="predicted"/>
<evidence type="ECO:0000313" key="6">
    <source>
        <dbReference type="EMBL" id="MBO8446248.1"/>
    </source>
</evidence>
<gene>
    <name evidence="6" type="ORF">IAC32_00670</name>
</gene>
<reference evidence="6" key="1">
    <citation type="submission" date="2020-10" db="EMBL/GenBank/DDBJ databases">
        <authorList>
            <person name="Gilroy R."/>
        </authorList>
    </citation>
    <scope>NUCLEOTIDE SEQUENCE</scope>
    <source>
        <strain evidence="6">D3-1215</strain>
    </source>
</reference>
<keyword evidence="4" id="KW-0676">Redox-active center</keyword>
<dbReference type="InterPro" id="IPR000866">
    <property type="entry name" value="AhpC/TSA"/>
</dbReference>
<keyword evidence="2" id="KW-0201">Cytochrome c-type biogenesis</keyword>
<dbReference type="GO" id="GO:0017004">
    <property type="term" value="P:cytochrome complex assembly"/>
    <property type="evidence" value="ECO:0007669"/>
    <property type="project" value="UniProtKB-KW"/>
</dbReference>